<evidence type="ECO:0000313" key="3">
    <source>
        <dbReference type="Proteomes" id="UP001301728"/>
    </source>
</evidence>
<dbReference type="EMBL" id="JAYGHT010000191">
    <property type="protein sequence ID" value="MEA5522590.1"/>
    <property type="molecule type" value="Genomic_DNA"/>
</dbReference>
<gene>
    <name evidence="2" type="ORF">VB854_27035</name>
</gene>
<reference evidence="2 3" key="1">
    <citation type="submission" date="2023-12" db="EMBL/GenBank/DDBJ databases">
        <title>Baltic Sea Cyanobacteria.</title>
        <authorList>
            <person name="Delbaje E."/>
            <person name="Fewer D.P."/>
            <person name="Shishido T.K."/>
        </authorList>
    </citation>
    <scope>NUCLEOTIDE SEQUENCE [LARGE SCALE GENOMIC DNA]</scope>
    <source>
        <strain evidence="2 3">CCNP 1315</strain>
    </source>
</reference>
<feature type="region of interest" description="Disordered" evidence="1">
    <location>
        <begin position="36"/>
        <end position="56"/>
    </location>
</feature>
<comment type="caution">
    <text evidence="2">The sequence shown here is derived from an EMBL/GenBank/DDBJ whole genome shotgun (WGS) entry which is preliminary data.</text>
</comment>
<accession>A0ABU5U5X1</accession>
<evidence type="ECO:0000256" key="1">
    <source>
        <dbReference type="SAM" id="MobiDB-lite"/>
    </source>
</evidence>
<protein>
    <recommendedName>
        <fullName evidence="4">Lipoprotein</fullName>
    </recommendedName>
</protein>
<dbReference type="RefSeq" id="WP_049560109.1">
    <property type="nucleotide sequence ID" value="NZ_JAYGHT010000191.1"/>
</dbReference>
<dbReference type="PROSITE" id="PS51257">
    <property type="entry name" value="PROKAR_LIPOPROTEIN"/>
    <property type="match status" value="1"/>
</dbReference>
<sequence length="171" mass="18943">MIRRLIGAIKSTSLKSVLTIVLAGILVVVTTACNAKPPAPNITGSGEYHSSKGQQKELYAPVQNKKSGGMYPYEDMDPEPSNYTKRKANELVENAKRNVSKVNGPEEFAENYRQGTPLNERVQNISEDVGQSAKQFTEDVASGAKRNVQKLKENTQNTIEHPETFVDHLQR</sequence>
<organism evidence="2 3">
    <name type="scientific">Limnoraphis robusta CCNP1315</name>
    <dbReference type="NCBI Taxonomy" id="3110306"/>
    <lineage>
        <taxon>Bacteria</taxon>
        <taxon>Bacillati</taxon>
        <taxon>Cyanobacteriota</taxon>
        <taxon>Cyanophyceae</taxon>
        <taxon>Oscillatoriophycideae</taxon>
        <taxon>Oscillatoriales</taxon>
        <taxon>Sirenicapillariaceae</taxon>
        <taxon>Limnoraphis</taxon>
    </lineage>
</organism>
<keyword evidence="3" id="KW-1185">Reference proteome</keyword>
<evidence type="ECO:0008006" key="4">
    <source>
        <dbReference type="Google" id="ProtNLM"/>
    </source>
</evidence>
<proteinExistence type="predicted"/>
<evidence type="ECO:0000313" key="2">
    <source>
        <dbReference type="EMBL" id="MEA5522590.1"/>
    </source>
</evidence>
<dbReference type="Proteomes" id="UP001301728">
    <property type="component" value="Unassembled WGS sequence"/>
</dbReference>
<name>A0ABU5U5X1_9CYAN</name>